<reference evidence="1 2" key="1">
    <citation type="submission" date="2023-11" db="EMBL/GenBank/DDBJ databases">
        <title>Paucibacter sp. nov., isolated from fresh soil in Korea.</title>
        <authorList>
            <person name="Le N.T.T."/>
        </authorList>
    </citation>
    <scope>NUCLEOTIDE SEQUENCE [LARGE SCALE GENOMIC DNA]</scope>
    <source>
        <strain evidence="1 2">R3-3</strain>
    </source>
</reference>
<accession>A0ABU5DBG6</accession>
<evidence type="ECO:0000313" key="2">
    <source>
        <dbReference type="Proteomes" id="UP001285263"/>
    </source>
</evidence>
<keyword evidence="2" id="KW-1185">Reference proteome</keyword>
<proteinExistence type="predicted"/>
<dbReference type="Proteomes" id="UP001285263">
    <property type="component" value="Unassembled WGS sequence"/>
</dbReference>
<dbReference type="RefSeq" id="WP_320420910.1">
    <property type="nucleotide sequence ID" value="NZ_JAXCLA010000001.1"/>
</dbReference>
<evidence type="ECO:0000313" key="1">
    <source>
        <dbReference type="EMBL" id="MDY0743073.1"/>
    </source>
</evidence>
<name>A0ABU5DBG6_9BURK</name>
<protein>
    <submittedName>
        <fullName evidence="1">DUF4148 domain-containing protein</fullName>
    </submittedName>
</protein>
<sequence>MDEALTNARLGTTKQPKSHAKESIMKTLTIFAAALLSAGVVFADAASADTGKTRAEVVAELAAARANGDLAALNSDQPSFFLRAPAAQANARDVAAAPAAQGKTRAQVVAELREAQKSGEFAAINSEDPTAMQRFAEKQAAKKAETLAE</sequence>
<comment type="caution">
    <text evidence="1">The sequence shown here is derived from an EMBL/GenBank/DDBJ whole genome shotgun (WGS) entry which is preliminary data.</text>
</comment>
<dbReference type="InterPro" id="IPR025421">
    <property type="entry name" value="DUF4148"/>
</dbReference>
<dbReference type="EMBL" id="JAXCLA010000001">
    <property type="protein sequence ID" value="MDY0743073.1"/>
    <property type="molecule type" value="Genomic_DNA"/>
</dbReference>
<dbReference type="Pfam" id="PF13663">
    <property type="entry name" value="DUF4148"/>
    <property type="match status" value="1"/>
</dbReference>
<organism evidence="1 2">
    <name type="scientific">Roseateles agri</name>
    <dbReference type="NCBI Taxonomy" id="3098619"/>
    <lineage>
        <taxon>Bacteria</taxon>
        <taxon>Pseudomonadati</taxon>
        <taxon>Pseudomonadota</taxon>
        <taxon>Betaproteobacteria</taxon>
        <taxon>Burkholderiales</taxon>
        <taxon>Sphaerotilaceae</taxon>
        <taxon>Roseateles</taxon>
    </lineage>
</organism>
<gene>
    <name evidence="1" type="ORF">SNE35_01080</name>
</gene>